<evidence type="ECO:0000256" key="1">
    <source>
        <dbReference type="SAM" id="Phobius"/>
    </source>
</evidence>
<proteinExistence type="predicted"/>
<accession>A0A024VLN6</accession>
<reference evidence="2 3" key="2">
    <citation type="submission" date="2013-02" db="EMBL/GenBank/DDBJ databases">
        <title>The Genome Sequence of Plasmodium falciparum FCH/4.</title>
        <authorList>
            <consortium name="The Broad Institute Genome Sequencing Platform"/>
            <consortium name="The Broad Institute Genome Sequencing Center for Infectious Disease"/>
            <person name="Neafsey D."/>
            <person name="Cheeseman I."/>
            <person name="Volkman S."/>
            <person name="Adams J."/>
            <person name="Walker B."/>
            <person name="Young S.K."/>
            <person name="Zeng Q."/>
            <person name="Gargeya S."/>
            <person name="Fitzgerald M."/>
            <person name="Haas B."/>
            <person name="Abouelleil A."/>
            <person name="Alvarado L."/>
            <person name="Arachchi H.M."/>
            <person name="Berlin A.M."/>
            <person name="Chapman S.B."/>
            <person name="Dewar J."/>
            <person name="Goldberg J."/>
            <person name="Griggs A."/>
            <person name="Gujja S."/>
            <person name="Hansen M."/>
            <person name="Howarth C."/>
            <person name="Imamovic A."/>
            <person name="Larimer J."/>
            <person name="McCowan C."/>
            <person name="Murphy C."/>
            <person name="Neiman D."/>
            <person name="Pearson M."/>
            <person name="Priest M."/>
            <person name="Roberts A."/>
            <person name="Saif S."/>
            <person name="Shea T."/>
            <person name="Sisk P."/>
            <person name="Sykes S."/>
            <person name="Wortman J."/>
            <person name="Nusbaum C."/>
            <person name="Birren B."/>
        </authorList>
    </citation>
    <scope>NUCLEOTIDE SEQUENCE [LARGE SCALE GENOMIC DNA]</scope>
    <source>
        <strain evidence="2 3">FCH/4</strain>
    </source>
</reference>
<protein>
    <submittedName>
        <fullName evidence="2">Uncharacterized protein</fullName>
    </submittedName>
</protein>
<dbReference type="AlphaFoldDB" id="A0A024VLN6"/>
<dbReference type="OrthoDB" id="390709at2759"/>
<keyword evidence="1" id="KW-1133">Transmembrane helix</keyword>
<name>A0A024VLN6_PLAFA</name>
<gene>
    <name evidence="2" type="ORF">PFFCH_03367</name>
</gene>
<feature type="transmembrane region" description="Helical" evidence="1">
    <location>
        <begin position="6"/>
        <end position="32"/>
    </location>
</feature>
<keyword evidence="1" id="KW-0472">Membrane</keyword>
<dbReference type="Proteomes" id="UP000030656">
    <property type="component" value="Unassembled WGS sequence"/>
</dbReference>
<dbReference type="EMBL" id="KI927984">
    <property type="protein sequence ID" value="ETW29203.1"/>
    <property type="molecule type" value="Genomic_DNA"/>
</dbReference>
<evidence type="ECO:0000313" key="3">
    <source>
        <dbReference type="Proteomes" id="UP000030656"/>
    </source>
</evidence>
<evidence type="ECO:0000313" key="2">
    <source>
        <dbReference type="EMBL" id="ETW29203.1"/>
    </source>
</evidence>
<reference evidence="2 3" key="1">
    <citation type="submission" date="2013-02" db="EMBL/GenBank/DDBJ databases">
        <title>The Genome Annotation of Plasmodium falciparum FCH/4.</title>
        <authorList>
            <consortium name="The Broad Institute Genome Sequencing Platform"/>
            <consortium name="The Broad Institute Genome Sequencing Center for Infectious Disease"/>
            <person name="Neafsey D."/>
            <person name="Hoffman S."/>
            <person name="Volkman S."/>
            <person name="Rosenthal P."/>
            <person name="Walker B."/>
            <person name="Young S.K."/>
            <person name="Zeng Q."/>
            <person name="Gargeya S."/>
            <person name="Fitzgerald M."/>
            <person name="Haas B."/>
            <person name="Abouelleil A."/>
            <person name="Allen A.W."/>
            <person name="Alvarado L."/>
            <person name="Arachchi H.M."/>
            <person name="Berlin A.M."/>
            <person name="Chapman S.B."/>
            <person name="Gainer-Dewar J."/>
            <person name="Goldberg J."/>
            <person name="Griggs A."/>
            <person name="Gujja S."/>
            <person name="Hansen M."/>
            <person name="Howarth C."/>
            <person name="Imamovic A."/>
            <person name="Ireland A."/>
            <person name="Larimer J."/>
            <person name="McCowan C."/>
            <person name="Murphy C."/>
            <person name="Pearson M."/>
            <person name="Poon T.W."/>
            <person name="Priest M."/>
            <person name="Roberts A."/>
            <person name="Saif S."/>
            <person name="Shea T."/>
            <person name="Sisk P."/>
            <person name="Sykes S."/>
            <person name="Wortman J."/>
            <person name="Nusbaum C."/>
            <person name="Birren B."/>
        </authorList>
    </citation>
    <scope>NUCLEOTIDE SEQUENCE [LARGE SCALE GENOMIC DNA]</scope>
    <source>
        <strain evidence="2 3">FCH/4</strain>
    </source>
</reference>
<sequence length="173" mass="20022">MDFSSFLYVCIFVISIQFCSSLYKFFFFFFFFRGINIPEITNGQIYFLCTAIFDNDDVKMSMEKSNHNTSLVLGEYIVSSYHVTFDEEIVLNIPEGNNFIRCYVSCIYVTESDGTRNMKLEGIGYTDAYVIKDCKAYVYSSCKLIKAVGAPDTEGLYKLIILKRKDKYIQAYI</sequence>
<keyword evidence="1" id="KW-0812">Transmembrane</keyword>
<organism evidence="2 3">
    <name type="scientific">Plasmodium falciparum FCH/4</name>
    <dbReference type="NCBI Taxonomy" id="1036724"/>
    <lineage>
        <taxon>Eukaryota</taxon>
        <taxon>Sar</taxon>
        <taxon>Alveolata</taxon>
        <taxon>Apicomplexa</taxon>
        <taxon>Aconoidasida</taxon>
        <taxon>Haemosporida</taxon>
        <taxon>Plasmodiidae</taxon>
        <taxon>Plasmodium</taxon>
        <taxon>Plasmodium (Laverania)</taxon>
    </lineage>
</organism>